<keyword evidence="6" id="KW-1185">Reference proteome</keyword>
<feature type="modified residue" description="4-aspartylphosphate" evidence="1">
    <location>
        <position position="53"/>
    </location>
</feature>
<evidence type="ECO:0000313" key="4">
    <source>
        <dbReference type="EMBL" id="RNB59597.1"/>
    </source>
</evidence>
<dbReference type="Gene3D" id="3.40.50.2300">
    <property type="match status" value="1"/>
</dbReference>
<reference evidence="3 6" key="2">
    <citation type="submission" date="2019-06" db="EMBL/GenBank/DDBJ databases">
        <title>Whole genome shotgun sequence of Brevibacillus agri NBRC 15538.</title>
        <authorList>
            <person name="Hosoyama A."/>
            <person name="Uohara A."/>
            <person name="Ohji S."/>
            <person name="Ichikawa N."/>
        </authorList>
    </citation>
    <scope>NUCLEOTIDE SEQUENCE [LARGE SCALE GENOMIC DNA]</scope>
    <source>
        <strain evidence="3 6">NBRC 15538</strain>
    </source>
</reference>
<dbReference type="AlphaFoldDB" id="A0A3M8B9C1"/>
<comment type="caution">
    <text evidence="4">The sequence shown here is derived from an EMBL/GenBank/DDBJ whole genome shotgun (WGS) entry which is preliminary data.</text>
</comment>
<evidence type="ECO:0000313" key="3">
    <source>
        <dbReference type="EMBL" id="GED27215.1"/>
    </source>
</evidence>
<dbReference type="RefSeq" id="WP_005830165.1">
    <property type="nucleotide sequence ID" value="NZ_BJOD01000037.1"/>
</dbReference>
<keyword evidence="1" id="KW-0597">Phosphoprotein</keyword>
<dbReference type="PANTHER" id="PTHR43228">
    <property type="entry name" value="TWO-COMPONENT RESPONSE REGULATOR"/>
    <property type="match status" value="1"/>
</dbReference>
<gene>
    <name evidence="3" type="ORF">BAG01nite_33170</name>
    <name evidence="4" type="ORF">EB820_04080</name>
</gene>
<evidence type="ECO:0000256" key="1">
    <source>
        <dbReference type="PROSITE-ProRule" id="PRU00169"/>
    </source>
</evidence>
<dbReference type="InterPro" id="IPR052048">
    <property type="entry name" value="ST_Response_Regulator"/>
</dbReference>
<evidence type="ECO:0000313" key="6">
    <source>
        <dbReference type="Proteomes" id="UP000317180"/>
    </source>
</evidence>
<dbReference type="SMART" id="SM00448">
    <property type="entry name" value="REC"/>
    <property type="match status" value="1"/>
</dbReference>
<dbReference type="EMBL" id="RHHN01000012">
    <property type="protein sequence ID" value="RNB59597.1"/>
    <property type="molecule type" value="Genomic_DNA"/>
</dbReference>
<accession>A0A3M8B9C1</accession>
<dbReference type="GeneID" id="82809450"/>
<dbReference type="GO" id="GO:0000160">
    <property type="term" value="P:phosphorelay signal transduction system"/>
    <property type="evidence" value="ECO:0007669"/>
    <property type="project" value="InterPro"/>
</dbReference>
<protein>
    <submittedName>
        <fullName evidence="4">Response regulator</fullName>
    </submittedName>
</protein>
<dbReference type="Proteomes" id="UP000317180">
    <property type="component" value="Unassembled WGS sequence"/>
</dbReference>
<reference evidence="4 5" key="1">
    <citation type="submission" date="2018-10" db="EMBL/GenBank/DDBJ databases">
        <title>Phylogenomics of Brevibacillus.</title>
        <authorList>
            <person name="Dunlap C."/>
        </authorList>
    </citation>
    <scope>NUCLEOTIDE SEQUENCE [LARGE SCALE GENOMIC DNA]</scope>
    <source>
        <strain evidence="4 5">NRRL NRS 1219</strain>
    </source>
</reference>
<dbReference type="InterPro" id="IPR011006">
    <property type="entry name" value="CheY-like_superfamily"/>
</dbReference>
<dbReference type="PROSITE" id="PS50110">
    <property type="entry name" value="RESPONSE_REGULATORY"/>
    <property type="match status" value="1"/>
</dbReference>
<dbReference type="InterPro" id="IPR001789">
    <property type="entry name" value="Sig_transdc_resp-reg_receiver"/>
</dbReference>
<dbReference type="SUPFAM" id="SSF52172">
    <property type="entry name" value="CheY-like"/>
    <property type="match status" value="1"/>
</dbReference>
<proteinExistence type="predicted"/>
<organism evidence="4 5">
    <name type="scientific">Brevibacillus agri</name>
    <dbReference type="NCBI Taxonomy" id="51101"/>
    <lineage>
        <taxon>Bacteria</taxon>
        <taxon>Bacillati</taxon>
        <taxon>Bacillota</taxon>
        <taxon>Bacilli</taxon>
        <taxon>Bacillales</taxon>
        <taxon>Paenibacillaceae</taxon>
        <taxon>Brevibacillus</taxon>
    </lineage>
</organism>
<evidence type="ECO:0000259" key="2">
    <source>
        <dbReference type="PROSITE" id="PS50110"/>
    </source>
</evidence>
<dbReference type="Pfam" id="PF00072">
    <property type="entry name" value="Response_reg"/>
    <property type="match status" value="1"/>
</dbReference>
<dbReference type="EMBL" id="BJOD01000037">
    <property type="protein sequence ID" value="GED27215.1"/>
    <property type="molecule type" value="Genomic_DNA"/>
</dbReference>
<dbReference type="Proteomes" id="UP000276178">
    <property type="component" value="Unassembled WGS sequence"/>
</dbReference>
<name>A0A3M8B9C1_9BACL</name>
<dbReference type="OrthoDB" id="9759232at2"/>
<evidence type="ECO:0000313" key="5">
    <source>
        <dbReference type="Proteomes" id="UP000276178"/>
    </source>
</evidence>
<dbReference type="PANTHER" id="PTHR43228:SF1">
    <property type="entry name" value="TWO-COMPONENT RESPONSE REGULATOR ARR22"/>
    <property type="match status" value="1"/>
</dbReference>
<sequence>MARILIADDSIVVREYIRIILQRAGHQVIAEAADGLDAYHQYMTHQPDVVMMDINMPGMNGIDTVKKIISEFPNAYIIMISTYGLKHLVFEAINAGARHYITKPIDEERLLDSIQNTH</sequence>
<feature type="domain" description="Response regulatory" evidence="2">
    <location>
        <begin position="3"/>
        <end position="118"/>
    </location>
</feature>